<dbReference type="Proteomes" id="UP000016662">
    <property type="component" value="Unassembled WGS sequence"/>
</dbReference>
<dbReference type="Pfam" id="PF25984">
    <property type="entry name" value="BSH_YknX"/>
    <property type="match status" value="1"/>
</dbReference>
<keyword evidence="1" id="KW-0175">Coiled coil</keyword>
<keyword evidence="8" id="KW-1185">Reference proteome</keyword>
<keyword evidence="3" id="KW-0812">Transmembrane</keyword>
<keyword evidence="3" id="KW-0472">Membrane</keyword>
<evidence type="ECO:0000256" key="2">
    <source>
        <dbReference type="SAM" id="MobiDB-lite"/>
    </source>
</evidence>
<dbReference type="InterPro" id="IPR058639">
    <property type="entry name" value="BSH_YknX-like"/>
</dbReference>
<evidence type="ECO:0000256" key="3">
    <source>
        <dbReference type="SAM" id="Phobius"/>
    </source>
</evidence>
<feature type="compositionally biased region" description="Acidic residues" evidence="2">
    <location>
        <begin position="492"/>
        <end position="506"/>
    </location>
</feature>
<evidence type="ECO:0000256" key="1">
    <source>
        <dbReference type="SAM" id="Coils"/>
    </source>
</evidence>
<feature type="region of interest" description="Disordered" evidence="2">
    <location>
        <begin position="385"/>
        <end position="518"/>
    </location>
</feature>
<dbReference type="Gene3D" id="2.40.420.20">
    <property type="match status" value="1"/>
</dbReference>
<reference evidence="7 8" key="1">
    <citation type="submission" date="2013-07" db="EMBL/GenBank/DDBJ databases">
        <authorList>
            <person name="Weinstock G."/>
            <person name="Sodergren E."/>
            <person name="Wylie T."/>
            <person name="Fulton L."/>
            <person name="Fulton R."/>
            <person name="Fronick C."/>
            <person name="O'Laughlin M."/>
            <person name="Godfrey J."/>
            <person name="Miner T."/>
            <person name="Herter B."/>
            <person name="Appelbaum E."/>
            <person name="Cordes M."/>
            <person name="Lek S."/>
            <person name="Wollam A."/>
            <person name="Pepin K.H."/>
            <person name="Palsikar V.B."/>
            <person name="Mitreva M."/>
            <person name="Wilson R.K."/>
        </authorList>
    </citation>
    <scope>NUCLEOTIDE SEQUENCE [LARGE SCALE GENOMIC DNA]</scope>
    <source>
        <strain evidence="7 8">ATCC 27760</strain>
    </source>
</reference>
<feature type="compositionally biased region" description="Polar residues" evidence="2">
    <location>
        <begin position="415"/>
        <end position="428"/>
    </location>
</feature>
<dbReference type="PATRIC" id="fig|411473.3.peg.2124"/>
<feature type="domain" description="YknX-like barrel-sandwich hybrid" evidence="5">
    <location>
        <begin position="116"/>
        <end position="243"/>
    </location>
</feature>
<protein>
    <submittedName>
        <fullName evidence="7">Efflux transporter, RND family, MFP subunit</fullName>
    </submittedName>
</protein>
<evidence type="ECO:0000259" key="4">
    <source>
        <dbReference type="Pfam" id="PF25967"/>
    </source>
</evidence>
<feature type="compositionally biased region" description="Acidic residues" evidence="2">
    <location>
        <begin position="430"/>
        <end position="451"/>
    </location>
</feature>
<gene>
    <name evidence="7" type="ORF">RUMCAL_02542</name>
</gene>
<dbReference type="GO" id="GO:0015562">
    <property type="term" value="F:efflux transmembrane transporter activity"/>
    <property type="evidence" value="ECO:0007669"/>
    <property type="project" value="TreeGrafter"/>
</dbReference>
<dbReference type="GO" id="GO:1990281">
    <property type="term" value="C:efflux pump complex"/>
    <property type="evidence" value="ECO:0007669"/>
    <property type="project" value="TreeGrafter"/>
</dbReference>
<dbReference type="eggNOG" id="COG0845">
    <property type="taxonomic scope" value="Bacteria"/>
</dbReference>
<sequence length="518" mass="55470">SPDALCAVLPWICAGLLQKTPSAERTAAEHGLGGRNMGKSKKIIIGTVAGVTAAAVCVSGVLVWRHYSRGSDVDGVAYVMPIKDVNSAATTISDLQFSGVVEPQETKEVKLDTSKTVSSIAVQEGDHVNAGDPLFTYDVESMQLELQQGNVEIERMQNEIESNKQQISQLETEKKSASADDKLTYTTQIQSLQTDIAKSEYDIKTKKIELEKLQNTINNATVTAEIAGTVQSLKTTEQLQSDGTDVLMKIMSDGEFRVKCTISEQNVQSIYKDEAMVLHSRVDDSSWTGTISEISTEADNSQNNNMYYGGSDEMTTASKYPFYVTLDSSDGLMLGQHLLVSADTGADESIEKTGIWLYSDYVQTDENGKTYVWAADKKDRLEKREVEVGQTDDTMGDCEIKSGLSEDDMIAFPSDSYQEGMKTTTNPDEATPEDDGTDDTVDDNSNEDISYDENGNPVDEGVIGGADDEAGMAGDGADGDTADSVISGAGEDAGDGVDEMPADEAGADTAEGGAADGT</sequence>
<evidence type="ECO:0000313" key="7">
    <source>
        <dbReference type="EMBL" id="ERJ91708.1"/>
    </source>
</evidence>
<dbReference type="EMBL" id="AWVF01000304">
    <property type="protein sequence ID" value="ERJ91708.1"/>
    <property type="molecule type" value="Genomic_DNA"/>
</dbReference>
<evidence type="ECO:0000259" key="6">
    <source>
        <dbReference type="Pfam" id="PF25990"/>
    </source>
</evidence>
<dbReference type="Gene3D" id="1.10.287.470">
    <property type="entry name" value="Helix hairpin bin"/>
    <property type="match status" value="1"/>
</dbReference>
<organism evidence="7 8">
    <name type="scientific">Ruminococcus callidus ATCC 27760</name>
    <dbReference type="NCBI Taxonomy" id="411473"/>
    <lineage>
        <taxon>Bacteria</taxon>
        <taxon>Bacillati</taxon>
        <taxon>Bacillota</taxon>
        <taxon>Clostridia</taxon>
        <taxon>Eubacteriales</taxon>
        <taxon>Oscillospiraceae</taxon>
        <taxon>Ruminococcus</taxon>
    </lineage>
</organism>
<feature type="domain" description="Multidrug resistance protein MdtA-like C-terminal permuted SH3" evidence="4">
    <location>
        <begin position="362"/>
        <end position="409"/>
    </location>
</feature>
<dbReference type="InterPro" id="IPR058636">
    <property type="entry name" value="Beta-barrel_YknX"/>
</dbReference>
<keyword evidence="3" id="KW-1133">Transmembrane helix</keyword>
<feature type="domain" description="YknX-like beta-barrel" evidence="6">
    <location>
        <begin position="256"/>
        <end position="340"/>
    </location>
</feature>
<feature type="transmembrane region" description="Helical" evidence="3">
    <location>
        <begin position="43"/>
        <end position="64"/>
    </location>
</feature>
<dbReference type="SUPFAM" id="SSF111369">
    <property type="entry name" value="HlyD-like secretion proteins"/>
    <property type="match status" value="1"/>
</dbReference>
<dbReference type="Pfam" id="PF25990">
    <property type="entry name" value="Beta-barrel_YknX"/>
    <property type="match status" value="1"/>
</dbReference>
<dbReference type="InterPro" id="IPR058627">
    <property type="entry name" value="MdtA-like_C"/>
</dbReference>
<evidence type="ECO:0000259" key="5">
    <source>
        <dbReference type="Pfam" id="PF25984"/>
    </source>
</evidence>
<evidence type="ECO:0000313" key="8">
    <source>
        <dbReference type="Proteomes" id="UP000016662"/>
    </source>
</evidence>
<accession>U2LX75</accession>
<dbReference type="HOGENOM" id="CLU_525375_0_0_9"/>
<name>U2LX75_9FIRM</name>
<dbReference type="Gene3D" id="2.40.30.170">
    <property type="match status" value="1"/>
</dbReference>
<feature type="coiled-coil region" evidence="1">
    <location>
        <begin position="139"/>
        <end position="223"/>
    </location>
</feature>
<dbReference type="PANTHER" id="PTHR30469:SF15">
    <property type="entry name" value="HLYD FAMILY OF SECRETION PROTEINS"/>
    <property type="match status" value="1"/>
</dbReference>
<dbReference type="STRING" id="411473.RUMCAL_02542"/>
<comment type="caution">
    <text evidence="7">The sequence shown here is derived from an EMBL/GenBank/DDBJ whole genome shotgun (WGS) entry which is preliminary data.</text>
</comment>
<feature type="non-terminal residue" evidence="7">
    <location>
        <position position="1"/>
    </location>
</feature>
<dbReference type="Pfam" id="PF25967">
    <property type="entry name" value="RND-MFP_C"/>
    <property type="match status" value="1"/>
</dbReference>
<dbReference type="AlphaFoldDB" id="U2LX75"/>
<feature type="compositionally biased region" description="Low complexity" evidence="2">
    <location>
        <begin position="507"/>
        <end position="518"/>
    </location>
</feature>
<dbReference type="Gene3D" id="2.40.50.100">
    <property type="match status" value="1"/>
</dbReference>
<proteinExistence type="predicted"/>
<dbReference type="PANTHER" id="PTHR30469">
    <property type="entry name" value="MULTIDRUG RESISTANCE PROTEIN MDTA"/>
    <property type="match status" value="1"/>
</dbReference>